<dbReference type="RefSeq" id="WP_008603465.1">
    <property type="nucleotide sequence ID" value="NZ_AMRV01000010.1"/>
</dbReference>
<dbReference type="EMBL" id="AMRV01000010">
    <property type="protein sequence ID" value="EMD82043.1"/>
    <property type="molecule type" value="Genomic_DNA"/>
</dbReference>
<comment type="caution">
    <text evidence="3">The sequence shown here is derived from an EMBL/GenBank/DDBJ whole genome shotgun (WGS) entry which is preliminary data.</text>
</comment>
<feature type="chain" id="PRO_5004027228" description="Amidohydrolase 3 domain-containing protein" evidence="1">
    <location>
        <begin position="24"/>
        <end position="549"/>
    </location>
</feature>
<organism evidence="3 4">
    <name type="scientific">Pacificimonas flava</name>
    <dbReference type="NCBI Taxonomy" id="1234595"/>
    <lineage>
        <taxon>Bacteria</taxon>
        <taxon>Pseudomonadati</taxon>
        <taxon>Pseudomonadota</taxon>
        <taxon>Alphaproteobacteria</taxon>
        <taxon>Sphingomonadales</taxon>
        <taxon>Sphingosinicellaceae</taxon>
        <taxon>Pacificimonas</taxon>
    </lineage>
</organism>
<protein>
    <recommendedName>
        <fullName evidence="2">Amidohydrolase 3 domain-containing protein</fullName>
    </recommendedName>
</protein>
<dbReference type="GO" id="GO:0016810">
    <property type="term" value="F:hydrolase activity, acting on carbon-nitrogen (but not peptide) bonds"/>
    <property type="evidence" value="ECO:0007669"/>
    <property type="project" value="InterPro"/>
</dbReference>
<dbReference type="Proteomes" id="UP000011717">
    <property type="component" value="Unassembled WGS sequence"/>
</dbReference>
<dbReference type="SUPFAM" id="SSF51556">
    <property type="entry name" value="Metallo-dependent hydrolases"/>
    <property type="match status" value="1"/>
</dbReference>
<dbReference type="PANTHER" id="PTHR22642:SF2">
    <property type="entry name" value="PROTEIN LONG AFTER FAR-RED 3"/>
    <property type="match status" value="1"/>
</dbReference>
<feature type="signal peptide" evidence="1">
    <location>
        <begin position="1"/>
        <end position="23"/>
    </location>
</feature>
<dbReference type="PANTHER" id="PTHR22642">
    <property type="entry name" value="IMIDAZOLONEPROPIONASE"/>
    <property type="match status" value="1"/>
</dbReference>
<sequence>MMKTVLSAALMSAALVSAGTADARTIFTGANGYTIDESGRLQRFSTLIVGDDGRIEGTRSGNGDLPKGNVVDLKGKTLLPGLIDAHTHIMGLGAQMLSLDLTETESLEEAVSAIGAYAEENPDLQWITGGGWNQVIWGLDRFPNAADLDPVVADRPVMLSRVDGHAAWLNSAALKAAGITAKTEDPDGGRIERDDAGNPTGLLVDAAVGLADAKVPAPTQAQLDAQLTAALRAMAATGMTGAADMGTTPEAWATFESFAEAGKLTARIGAYGRPYASFTAIAGHEQPGWQYDDHLALSGLKLVVDGALGSRGAAMLEPYSDAPEETGLTIIDGAKLRNQMVGAASQGYQIAVHAIGDAANREALDAFTDLSDYMPAGRNRVEHAQIVSKDDLPRFAELGLIASIQPTHATSDKAMAEDRIGPQRIEGGYAWHSIAETGTRLALGSDFPVEPVNPFYGLHAAVTRQDREGMPPGGWYPEEALSPAQALAGFTAGAAYAMKLDRAAGTLTPGKWADFVIVDGDPIEGPPGDIWTIEVLETWVGGEQVYAAD</sequence>
<name>M2U2I9_9SPHN</name>
<dbReference type="Gene3D" id="3.10.310.70">
    <property type="match status" value="1"/>
</dbReference>
<feature type="domain" description="Amidohydrolase 3" evidence="2">
    <location>
        <begin position="70"/>
        <end position="546"/>
    </location>
</feature>
<proteinExistence type="predicted"/>
<evidence type="ECO:0000313" key="4">
    <source>
        <dbReference type="Proteomes" id="UP000011717"/>
    </source>
</evidence>
<dbReference type="CDD" id="cd01300">
    <property type="entry name" value="YtcJ_like"/>
    <property type="match status" value="1"/>
</dbReference>
<dbReference type="PATRIC" id="fig|1234595.3.peg.2532"/>
<dbReference type="InterPro" id="IPR033932">
    <property type="entry name" value="YtcJ-like"/>
</dbReference>
<dbReference type="Gene3D" id="3.20.20.140">
    <property type="entry name" value="Metal-dependent hydrolases"/>
    <property type="match status" value="1"/>
</dbReference>
<reference evidence="3 4" key="1">
    <citation type="journal article" date="2013" name="Genome Announc.">
        <title>Draft Genome Sequence of Strain JLT2015T, Belonging to the Family Sphingomonadaceae of the Alphaproteobacteria.</title>
        <authorList>
            <person name="Tang K."/>
            <person name="Liu K."/>
            <person name="Li S."/>
            <person name="Jiao N."/>
        </authorList>
    </citation>
    <scope>NUCLEOTIDE SEQUENCE [LARGE SCALE GENOMIC DNA]</scope>
    <source>
        <strain evidence="3 4">JLT2015</strain>
    </source>
</reference>
<evidence type="ECO:0000256" key="1">
    <source>
        <dbReference type="SAM" id="SignalP"/>
    </source>
</evidence>
<keyword evidence="4" id="KW-1185">Reference proteome</keyword>
<dbReference type="InterPro" id="IPR032466">
    <property type="entry name" value="Metal_Hydrolase"/>
</dbReference>
<keyword evidence="1" id="KW-0732">Signal</keyword>
<accession>M2U2I9</accession>
<dbReference type="SUPFAM" id="SSF51338">
    <property type="entry name" value="Composite domain of metallo-dependent hydrolases"/>
    <property type="match status" value="1"/>
</dbReference>
<dbReference type="AlphaFoldDB" id="M2U2I9"/>
<dbReference type="InterPro" id="IPR011059">
    <property type="entry name" value="Metal-dep_hydrolase_composite"/>
</dbReference>
<gene>
    <name evidence="3" type="ORF">C725_2531</name>
</gene>
<dbReference type="InterPro" id="IPR013108">
    <property type="entry name" value="Amidohydro_3"/>
</dbReference>
<dbReference type="Pfam" id="PF07969">
    <property type="entry name" value="Amidohydro_3"/>
    <property type="match status" value="1"/>
</dbReference>
<evidence type="ECO:0000313" key="3">
    <source>
        <dbReference type="EMBL" id="EMD82043.1"/>
    </source>
</evidence>
<evidence type="ECO:0000259" key="2">
    <source>
        <dbReference type="Pfam" id="PF07969"/>
    </source>
</evidence>
<dbReference type="Gene3D" id="2.30.40.10">
    <property type="entry name" value="Urease, subunit C, domain 1"/>
    <property type="match status" value="1"/>
</dbReference>